<reference evidence="2" key="1">
    <citation type="submission" date="2020-04" db="EMBL/GenBank/DDBJ databases">
        <authorList>
            <person name="Zhang T."/>
        </authorList>
    </citation>
    <scope>NUCLEOTIDE SEQUENCE</scope>
    <source>
        <strain evidence="2">HKST-UBA01</strain>
    </source>
</reference>
<dbReference type="EMBL" id="JAGQHR010000370">
    <property type="protein sequence ID" value="MCA9728391.1"/>
    <property type="molecule type" value="Genomic_DNA"/>
</dbReference>
<keyword evidence="1" id="KW-0732">Signal</keyword>
<accession>A0A956M1Z8</accession>
<dbReference type="AlphaFoldDB" id="A0A956M1Z8"/>
<evidence type="ECO:0000313" key="2">
    <source>
        <dbReference type="EMBL" id="MCA9728391.1"/>
    </source>
</evidence>
<evidence type="ECO:0000256" key="1">
    <source>
        <dbReference type="SAM" id="SignalP"/>
    </source>
</evidence>
<organism evidence="2 3">
    <name type="scientific">Eiseniibacteriota bacterium</name>
    <dbReference type="NCBI Taxonomy" id="2212470"/>
    <lineage>
        <taxon>Bacteria</taxon>
        <taxon>Candidatus Eiseniibacteriota</taxon>
    </lineage>
</organism>
<name>A0A956M1Z8_UNCEI</name>
<feature type="chain" id="PRO_5037394980" evidence="1">
    <location>
        <begin position="25"/>
        <end position="167"/>
    </location>
</feature>
<reference evidence="2" key="2">
    <citation type="journal article" date="2021" name="Microbiome">
        <title>Successional dynamics and alternative stable states in a saline activated sludge microbial community over 9 years.</title>
        <authorList>
            <person name="Wang Y."/>
            <person name="Ye J."/>
            <person name="Ju F."/>
            <person name="Liu L."/>
            <person name="Boyd J.A."/>
            <person name="Deng Y."/>
            <person name="Parks D.H."/>
            <person name="Jiang X."/>
            <person name="Yin X."/>
            <person name="Woodcroft B.J."/>
            <person name="Tyson G.W."/>
            <person name="Hugenholtz P."/>
            <person name="Polz M.F."/>
            <person name="Zhang T."/>
        </authorList>
    </citation>
    <scope>NUCLEOTIDE SEQUENCE</scope>
    <source>
        <strain evidence="2">HKST-UBA01</strain>
    </source>
</reference>
<gene>
    <name evidence="2" type="ORF">KC729_11955</name>
</gene>
<feature type="signal peptide" evidence="1">
    <location>
        <begin position="1"/>
        <end position="24"/>
    </location>
</feature>
<comment type="caution">
    <text evidence="2">The sequence shown here is derived from an EMBL/GenBank/DDBJ whole genome shotgun (WGS) entry which is preliminary data.</text>
</comment>
<dbReference type="Proteomes" id="UP000697710">
    <property type="component" value="Unassembled WGS sequence"/>
</dbReference>
<proteinExistence type="predicted"/>
<sequence length="167" mass="17693">MNNRIRTGLISIAAGLALATVARAQSDAEAKSLTGVSEVLLVLRAVDASAGEPAVPVESFRDDIVALLDQGGVTVLSEEDLVGHPGAASLVLTVRSEPVVKNRIYSIELRVKQLATLVRDPEIQAPVTTWFGGDLGLSPASDFGEIREAMKALVVRFVTARHQVNPD</sequence>
<evidence type="ECO:0000313" key="3">
    <source>
        <dbReference type="Proteomes" id="UP000697710"/>
    </source>
</evidence>
<protein>
    <submittedName>
        <fullName evidence="2">Uncharacterized protein</fullName>
    </submittedName>
</protein>